<keyword evidence="5 11" id="KW-0067">ATP-binding</keyword>
<comment type="subcellular location">
    <subcellularLocation>
        <location evidence="1">Membrane</location>
        <topology evidence="1">Multi-pass membrane protein</topology>
    </subcellularLocation>
</comment>
<dbReference type="Pfam" id="PF19055">
    <property type="entry name" value="ABC2_membrane_7"/>
    <property type="match status" value="1"/>
</dbReference>
<keyword evidence="7 9" id="KW-0472">Membrane</keyword>
<organism evidence="11">
    <name type="scientific">Sporisorium scitamineum</name>
    <dbReference type="NCBI Taxonomy" id="49012"/>
    <lineage>
        <taxon>Eukaryota</taxon>
        <taxon>Fungi</taxon>
        <taxon>Dikarya</taxon>
        <taxon>Basidiomycota</taxon>
        <taxon>Ustilaginomycotina</taxon>
        <taxon>Ustilaginomycetes</taxon>
        <taxon>Ustilaginales</taxon>
        <taxon>Ustilaginaceae</taxon>
        <taxon>Sporisorium</taxon>
    </lineage>
</organism>
<dbReference type="InterPro" id="IPR027417">
    <property type="entry name" value="P-loop_NTPase"/>
</dbReference>
<dbReference type="InterPro" id="IPR043926">
    <property type="entry name" value="ABCG_dom"/>
</dbReference>
<evidence type="ECO:0000256" key="5">
    <source>
        <dbReference type="ARBA" id="ARBA00022840"/>
    </source>
</evidence>
<dbReference type="EMBL" id="LK056678">
    <property type="protein sequence ID" value="CDR88382.1"/>
    <property type="molecule type" value="Genomic_DNA"/>
</dbReference>
<accession>A0A127Z3X0</accession>
<feature type="transmembrane region" description="Helical" evidence="9">
    <location>
        <begin position="467"/>
        <end position="493"/>
    </location>
</feature>
<feature type="region of interest" description="Disordered" evidence="8">
    <location>
        <begin position="319"/>
        <end position="365"/>
    </location>
</feature>
<proteinExistence type="predicted"/>
<dbReference type="InterPro" id="IPR003593">
    <property type="entry name" value="AAA+_ATPase"/>
</dbReference>
<feature type="transmembrane region" description="Helical" evidence="9">
    <location>
        <begin position="631"/>
        <end position="651"/>
    </location>
</feature>
<feature type="domain" description="ABC transporter" evidence="10">
    <location>
        <begin position="31"/>
        <end position="267"/>
    </location>
</feature>
<dbReference type="GO" id="GO:0005524">
    <property type="term" value="F:ATP binding"/>
    <property type="evidence" value="ECO:0007669"/>
    <property type="project" value="UniProtKB-KW"/>
</dbReference>
<evidence type="ECO:0000313" key="11">
    <source>
        <dbReference type="EMBL" id="CDR88382.1"/>
    </source>
</evidence>
<feature type="compositionally biased region" description="Polar residues" evidence="8">
    <location>
        <begin position="337"/>
        <end position="353"/>
    </location>
</feature>
<evidence type="ECO:0000256" key="7">
    <source>
        <dbReference type="ARBA" id="ARBA00023136"/>
    </source>
</evidence>
<evidence type="ECO:0000256" key="2">
    <source>
        <dbReference type="ARBA" id="ARBA00022448"/>
    </source>
</evidence>
<dbReference type="PROSITE" id="PS00211">
    <property type="entry name" value="ABC_TRANSPORTER_1"/>
    <property type="match status" value="1"/>
</dbReference>
<feature type="compositionally biased region" description="Basic and acidic residues" evidence="8">
    <location>
        <begin position="326"/>
        <end position="336"/>
    </location>
</feature>
<keyword evidence="6 9" id="KW-1133">Transmembrane helix</keyword>
<evidence type="ECO:0000259" key="10">
    <source>
        <dbReference type="PROSITE" id="PS50893"/>
    </source>
</evidence>
<dbReference type="GO" id="GO:0016887">
    <property type="term" value="F:ATP hydrolysis activity"/>
    <property type="evidence" value="ECO:0007669"/>
    <property type="project" value="InterPro"/>
</dbReference>
<dbReference type="GO" id="GO:0016020">
    <property type="term" value="C:membrane"/>
    <property type="evidence" value="ECO:0007669"/>
    <property type="project" value="UniProtKB-SubCell"/>
</dbReference>
<dbReference type="InterPro" id="IPR003439">
    <property type="entry name" value="ABC_transporter-like_ATP-bd"/>
</dbReference>
<dbReference type="Gene3D" id="3.40.50.300">
    <property type="entry name" value="P-loop containing nucleotide triphosphate hydrolases"/>
    <property type="match status" value="1"/>
</dbReference>
<dbReference type="Pfam" id="PF01061">
    <property type="entry name" value="ABC2_membrane"/>
    <property type="match status" value="1"/>
</dbReference>
<dbReference type="GO" id="GO:0140359">
    <property type="term" value="F:ABC-type transporter activity"/>
    <property type="evidence" value="ECO:0007669"/>
    <property type="project" value="InterPro"/>
</dbReference>
<dbReference type="InterPro" id="IPR050352">
    <property type="entry name" value="ABCG_transporters"/>
</dbReference>
<dbReference type="PROSITE" id="PS50893">
    <property type="entry name" value="ABC_TRANSPORTER_2"/>
    <property type="match status" value="1"/>
</dbReference>
<dbReference type="PANTHER" id="PTHR48041">
    <property type="entry name" value="ABC TRANSPORTER G FAMILY MEMBER 28"/>
    <property type="match status" value="1"/>
</dbReference>
<gene>
    <name evidence="11" type="ORF">SPSC_04209</name>
</gene>
<evidence type="ECO:0000256" key="6">
    <source>
        <dbReference type="ARBA" id="ARBA00022989"/>
    </source>
</evidence>
<evidence type="ECO:0000256" key="1">
    <source>
        <dbReference type="ARBA" id="ARBA00004141"/>
    </source>
</evidence>
<feature type="transmembrane region" description="Helical" evidence="9">
    <location>
        <begin position="530"/>
        <end position="552"/>
    </location>
</feature>
<keyword evidence="4" id="KW-0547">Nucleotide-binding</keyword>
<sequence length="656" mass="71345">MTEDIESTPHSGGLVWSNIKYSVPIKRSLFSRFTTASSSTDPTEKALLSGLSGSIAPGEMLAIMGPSGAGKSPLLDVLSTRKPLTSGTLTSTFSTDIKTISSYVEQSDSLLGVLTVRETIFYSATLSLPPSTPSAFINARTDLIIRDLGLTSVAHQRIGTALQRGISGGQKRRVSIGCSLVTLPRVLFLDEPTSGLDTFTAFEVVSAIRGLARRNGMAVLATIHSPSWEIFRQFDRVLLLGRGRVVYEGRVEGVVGWFGGLGYGCGEHANPADFMVGLVNDDFVDKKEEEGEGRVVKRGDTNGFADAWARHVATRATADTVPINSSDKKSSNDSESHTCTPTPQPLESSTSIQHLERPPTPNPTTSLTILYSQTLTLTRRNILNYTRNLLAYFIRFGMYLGMGILLATIWIHLPLLSTHLNDRLSVHFFSVAFLGFMSVAGIPAFLEERAVLLRESSNRLYTPLAFTLAQTISTLPLLFLCSAVFSLVAYWVIGLHPGAAHFGRFLAYLYLGVVAAEFQALLVAAAMPVFVAALAVCAFLNGFWMCVQGYFIRNLPQFWRSWAHWIDYETYAFDLLVRNDLSGLVFGCEGSVEGGDCTCAFASSLVGMGVCKVKGEDVLGALGLDGFSTGLYVGLLVVIAVVYRVAFWGVLRWQLR</sequence>
<name>A0A127Z3X0_9BASI</name>
<feature type="transmembrane region" description="Helical" evidence="9">
    <location>
        <begin position="389"/>
        <end position="413"/>
    </location>
</feature>
<protein>
    <submittedName>
        <fullName evidence="11">Related to ATP-binding cassette protein (ABC) transporter</fullName>
    </submittedName>
</protein>
<keyword evidence="2" id="KW-0813">Transport</keyword>
<dbReference type="SUPFAM" id="SSF52540">
    <property type="entry name" value="P-loop containing nucleoside triphosphate hydrolases"/>
    <property type="match status" value="1"/>
</dbReference>
<dbReference type="PANTHER" id="PTHR48041:SF98">
    <property type="entry name" value="TRANSPORTER, PUTATIVE (EUROFUNG)-RELATED"/>
    <property type="match status" value="1"/>
</dbReference>
<dbReference type="OrthoDB" id="66620at2759"/>
<reference evidence="11" key="1">
    <citation type="submission" date="2014-06" db="EMBL/GenBank/DDBJ databases">
        <authorList>
            <person name="Ju J."/>
            <person name="Zhang J."/>
        </authorList>
    </citation>
    <scope>NUCLEOTIDE SEQUENCE</scope>
    <source>
        <strain evidence="11">SscI8</strain>
    </source>
</reference>
<dbReference type="InterPro" id="IPR013525">
    <property type="entry name" value="ABC2_TM"/>
</dbReference>
<evidence type="ECO:0000256" key="8">
    <source>
        <dbReference type="SAM" id="MobiDB-lite"/>
    </source>
</evidence>
<keyword evidence="3 9" id="KW-0812">Transmembrane</keyword>
<dbReference type="AlphaFoldDB" id="A0A127Z3X0"/>
<evidence type="ECO:0000256" key="3">
    <source>
        <dbReference type="ARBA" id="ARBA00022692"/>
    </source>
</evidence>
<dbReference type="Pfam" id="PF00005">
    <property type="entry name" value="ABC_tran"/>
    <property type="match status" value="1"/>
</dbReference>
<evidence type="ECO:0000256" key="4">
    <source>
        <dbReference type="ARBA" id="ARBA00022741"/>
    </source>
</evidence>
<dbReference type="InterPro" id="IPR017871">
    <property type="entry name" value="ABC_transporter-like_CS"/>
</dbReference>
<feature type="transmembrane region" description="Helical" evidence="9">
    <location>
        <begin position="425"/>
        <end position="446"/>
    </location>
</feature>
<dbReference type="SMART" id="SM00382">
    <property type="entry name" value="AAA"/>
    <property type="match status" value="1"/>
</dbReference>
<evidence type="ECO:0000256" key="9">
    <source>
        <dbReference type="SAM" id="Phobius"/>
    </source>
</evidence>
<feature type="transmembrane region" description="Helical" evidence="9">
    <location>
        <begin position="505"/>
        <end position="523"/>
    </location>
</feature>